<keyword evidence="13" id="KW-1185">Reference proteome</keyword>
<keyword evidence="6" id="KW-0418">Kinase</keyword>
<dbReference type="SUPFAM" id="SSF55874">
    <property type="entry name" value="ATPase domain of HSP90 chaperone/DNA topoisomerase II/histidine kinase"/>
    <property type="match status" value="1"/>
</dbReference>
<dbReference type="FunFam" id="3.30.565.10:FF:000006">
    <property type="entry name" value="Sensor histidine kinase WalK"/>
    <property type="match status" value="1"/>
</dbReference>
<feature type="transmembrane region" description="Helical" evidence="10">
    <location>
        <begin position="167"/>
        <end position="191"/>
    </location>
</feature>
<dbReference type="CDD" id="cd00082">
    <property type="entry name" value="HisKA"/>
    <property type="match status" value="1"/>
</dbReference>
<comment type="subcellular location">
    <subcellularLocation>
        <location evidence="2">Membrane</location>
    </subcellularLocation>
</comment>
<dbReference type="GO" id="GO:0000155">
    <property type="term" value="F:phosphorelay sensor kinase activity"/>
    <property type="evidence" value="ECO:0007669"/>
    <property type="project" value="InterPro"/>
</dbReference>
<evidence type="ECO:0000256" key="3">
    <source>
        <dbReference type="ARBA" id="ARBA00012438"/>
    </source>
</evidence>
<dbReference type="FunFam" id="1.10.287.130:FF:000001">
    <property type="entry name" value="Two-component sensor histidine kinase"/>
    <property type="match status" value="1"/>
</dbReference>
<dbReference type="PANTHER" id="PTHR45453:SF1">
    <property type="entry name" value="PHOSPHATE REGULON SENSOR PROTEIN PHOR"/>
    <property type="match status" value="1"/>
</dbReference>
<evidence type="ECO:0000256" key="9">
    <source>
        <dbReference type="SAM" id="MobiDB-lite"/>
    </source>
</evidence>
<sequence length="431" mass="46961">MFQKLRLKLTLINVAIILALFFLLICGTYFFAKIDMTKHTQAGMQRITADIQAGKISDLPQRPSGPGRDPRPPRPPSVSPSGPPPGPNFFFVKTSPEGAITFQSSNQPLDSSRLTLLTNQALQATANLDTLIVEETNYTYLKTPLDNQSGTVIVFHDLTQETNMLQLVLTTLLAVGLICAILSFGASFYMANRAMVPIKKAWRQQQDFLSDASHELRTPLTIIQTNLDIVLDSLDETVASQSKWLNNIQEESICMKNLVNSLLFLARADSTQQPLKKQLVFLDTVLRQAAAPFEAIAQQHSLVLEVHASSAMEVHGDEAQLKQVIAILLDNASRHTAPGGKISVSLSQAGSKIILTVSDSGEGIAAEHLDKIFDRFYQVDKSRNKGGSGLGLSIAKSIIESHGGSITVTSTPGEGTIFTVQLPYNSMFNSI</sequence>
<dbReference type="Pfam" id="PF02518">
    <property type="entry name" value="HATPase_c"/>
    <property type="match status" value="1"/>
</dbReference>
<dbReference type="InterPro" id="IPR036097">
    <property type="entry name" value="HisK_dim/P_sf"/>
</dbReference>
<dbReference type="GO" id="GO:0004721">
    <property type="term" value="F:phosphoprotein phosphatase activity"/>
    <property type="evidence" value="ECO:0007669"/>
    <property type="project" value="TreeGrafter"/>
</dbReference>
<dbReference type="EC" id="2.7.13.3" evidence="3"/>
<evidence type="ECO:0000256" key="6">
    <source>
        <dbReference type="ARBA" id="ARBA00022777"/>
    </source>
</evidence>
<evidence type="ECO:0000313" key="12">
    <source>
        <dbReference type="EMBL" id="CQR71987.1"/>
    </source>
</evidence>
<dbReference type="SMART" id="SM00387">
    <property type="entry name" value="HATPase_c"/>
    <property type="match status" value="1"/>
</dbReference>
<dbReference type="InterPro" id="IPR005467">
    <property type="entry name" value="His_kinase_dom"/>
</dbReference>
<dbReference type="AlphaFoldDB" id="A0A0U1KX42"/>
<dbReference type="RefSeq" id="WP_021166498.1">
    <property type="nucleotide sequence ID" value="NZ_CTRP01000007.1"/>
</dbReference>
<keyword evidence="10" id="KW-0812">Transmembrane</keyword>
<evidence type="ECO:0000256" key="5">
    <source>
        <dbReference type="ARBA" id="ARBA00022679"/>
    </source>
</evidence>
<dbReference type="CDD" id="cd00075">
    <property type="entry name" value="HATPase"/>
    <property type="match status" value="1"/>
</dbReference>
<evidence type="ECO:0000256" key="4">
    <source>
        <dbReference type="ARBA" id="ARBA00022553"/>
    </source>
</evidence>
<dbReference type="InterPro" id="IPR036890">
    <property type="entry name" value="HATPase_C_sf"/>
</dbReference>
<feature type="region of interest" description="Disordered" evidence="9">
    <location>
        <begin position="55"/>
        <end position="87"/>
    </location>
</feature>
<dbReference type="PROSITE" id="PS50109">
    <property type="entry name" value="HIS_KIN"/>
    <property type="match status" value="1"/>
</dbReference>
<evidence type="ECO:0000259" key="11">
    <source>
        <dbReference type="PROSITE" id="PS50109"/>
    </source>
</evidence>
<dbReference type="EMBL" id="CTRP01000007">
    <property type="protein sequence ID" value="CQR71987.1"/>
    <property type="molecule type" value="Genomic_DNA"/>
</dbReference>
<dbReference type="PRINTS" id="PR00344">
    <property type="entry name" value="BCTRLSENSOR"/>
</dbReference>
<dbReference type="Gene3D" id="1.10.287.130">
    <property type="match status" value="1"/>
</dbReference>
<evidence type="ECO:0000256" key="7">
    <source>
        <dbReference type="ARBA" id="ARBA00023012"/>
    </source>
</evidence>
<evidence type="ECO:0000256" key="8">
    <source>
        <dbReference type="ARBA" id="ARBA00023136"/>
    </source>
</evidence>
<evidence type="ECO:0000256" key="1">
    <source>
        <dbReference type="ARBA" id="ARBA00000085"/>
    </source>
</evidence>
<keyword evidence="7" id="KW-0902">Two-component regulatory system</keyword>
<accession>A0A0U1KX42</accession>
<dbReference type="InterPro" id="IPR004358">
    <property type="entry name" value="Sig_transdc_His_kin-like_C"/>
</dbReference>
<dbReference type="GO" id="GO:0005886">
    <property type="term" value="C:plasma membrane"/>
    <property type="evidence" value="ECO:0007669"/>
    <property type="project" value="TreeGrafter"/>
</dbReference>
<feature type="transmembrane region" description="Helical" evidence="10">
    <location>
        <begin position="12"/>
        <end position="32"/>
    </location>
</feature>
<keyword evidence="5 12" id="KW-0808">Transferase</keyword>
<dbReference type="Gene3D" id="3.30.565.10">
    <property type="entry name" value="Histidine kinase-like ATPase, C-terminal domain"/>
    <property type="match status" value="1"/>
</dbReference>
<feature type="compositionally biased region" description="Pro residues" evidence="9">
    <location>
        <begin position="73"/>
        <end position="87"/>
    </location>
</feature>
<gene>
    <name evidence="12" type="ORF">SpAn4DRAFT_5228</name>
</gene>
<proteinExistence type="predicted"/>
<evidence type="ECO:0000313" key="13">
    <source>
        <dbReference type="Proteomes" id="UP000049855"/>
    </source>
</evidence>
<comment type="catalytic activity">
    <reaction evidence="1">
        <text>ATP + protein L-histidine = ADP + protein N-phospho-L-histidine.</text>
        <dbReference type="EC" id="2.7.13.3"/>
    </reaction>
</comment>
<feature type="domain" description="Histidine kinase" evidence="11">
    <location>
        <begin position="211"/>
        <end position="426"/>
    </location>
</feature>
<protein>
    <recommendedName>
        <fullName evidence="3">histidine kinase</fullName>
        <ecNumber evidence="3">2.7.13.3</ecNumber>
    </recommendedName>
</protein>
<dbReference type="GO" id="GO:0016036">
    <property type="term" value="P:cellular response to phosphate starvation"/>
    <property type="evidence" value="ECO:0007669"/>
    <property type="project" value="TreeGrafter"/>
</dbReference>
<reference evidence="13" key="1">
    <citation type="submission" date="2015-03" db="EMBL/GenBank/DDBJ databases">
        <authorList>
            <person name="Nijsse Bart"/>
        </authorList>
    </citation>
    <scope>NUCLEOTIDE SEQUENCE [LARGE SCALE GENOMIC DNA]</scope>
</reference>
<dbReference type="InterPro" id="IPR003661">
    <property type="entry name" value="HisK_dim/P_dom"/>
</dbReference>
<dbReference type="PANTHER" id="PTHR45453">
    <property type="entry name" value="PHOSPHATE REGULON SENSOR PROTEIN PHOR"/>
    <property type="match status" value="1"/>
</dbReference>
<keyword evidence="10" id="KW-1133">Transmembrane helix</keyword>
<evidence type="ECO:0000256" key="10">
    <source>
        <dbReference type="SAM" id="Phobius"/>
    </source>
</evidence>
<dbReference type="SMART" id="SM00388">
    <property type="entry name" value="HisKA"/>
    <property type="match status" value="1"/>
</dbReference>
<dbReference type="SUPFAM" id="SSF47384">
    <property type="entry name" value="Homodimeric domain of signal transducing histidine kinase"/>
    <property type="match status" value="1"/>
</dbReference>
<dbReference type="Proteomes" id="UP000049855">
    <property type="component" value="Unassembled WGS sequence"/>
</dbReference>
<name>A0A0U1KX42_9FIRM</name>
<dbReference type="Pfam" id="PF00512">
    <property type="entry name" value="HisKA"/>
    <property type="match status" value="1"/>
</dbReference>
<dbReference type="InterPro" id="IPR050351">
    <property type="entry name" value="BphY/WalK/GraS-like"/>
</dbReference>
<dbReference type="InterPro" id="IPR003594">
    <property type="entry name" value="HATPase_dom"/>
</dbReference>
<organism evidence="12 13">
    <name type="scientific">Sporomusa ovata</name>
    <dbReference type="NCBI Taxonomy" id="2378"/>
    <lineage>
        <taxon>Bacteria</taxon>
        <taxon>Bacillati</taxon>
        <taxon>Bacillota</taxon>
        <taxon>Negativicutes</taxon>
        <taxon>Selenomonadales</taxon>
        <taxon>Sporomusaceae</taxon>
        <taxon>Sporomusa</taxon>
    </lineage>
</organism>
<keyword evidence="4" id="KW-0597">Phosphoprotein</keyword>
<keyword evidence="8 10" id="KW-0472">Membrane</keyword>
<evidence type="ECO:0000256" key="2">
    <source>
        <dbReference type="ARBA" id="ARBA00004370"/>
    </source>
</evidence>